<dbReference type="InterPro" id="IPR004176">
    <property type="entry name" value="Clp_R_N"/>
</dbReference>
<keyword evidence="4" id="KW-1185">Reference proteome</keyword>
<evidence type="ECO:0000256" key="1">
    <source>
        <dbReference type="PROSITE-ProRule" id="PRU01251"/>
    </source>
</evidence>
<dbReference type="PROSITE" id="PS51903">
    <property type="entry name" value="CLP_R"/>
    <property type="match status" value="1"/>
</dbReference>
<sequence>MFGGDHPELSRAVGRAIALVRSLGHARVGSEHLLLALATGDGRRATGDDGVSTVLVRHGATAAVLREAVLAAAPAGAGVAADRDTLATLGIDVDNLLRLAGARSMDRPPLREPLFPLGAATARRRCARMSPPLGLDAQAAYEASLRLALARHERIHRPEHLALALGTLDPGAAWVLASAGVDGHALVADLAASFPPPRRNALLRADRQLGHRIRGQGLIRRYERTTGRTATTASTVAALIDG</sequence>
<keyword evidence="1" id="KW-0677">Repeat</keyword>
<accession>A0A1V2I449</accession>
<evidence type="ECO:0000313" key="3">
    <source>
        <dbReference type="EMBL" id="ONH25239.1"/>
    </source>
</evidence>
<gene>
    <name evidence="3" type="ORF">BL253_28135</name>
</gene>
<dbReference type="EMBL" id="MOMC01000062">
    <property type="protein sequence ID" value="ONH25239.1"/>
    <property type="molecule type" value="Genomic_DNA"/>
</dbReference>
<organism evidence="3 4">
    <name type="scientific">Pseudofrankia asymbiotica</name>
    <dbReference type="NCBI Taxonomy" id="1834516"/>
    <lineage>
        <taxon>Bacteria</taxon>
        <taxon>Bacillati</taxon>
        <taxon>Actinomycetota</taxon>
        <taxon>Actinomycetes</taxon>
        <taxon>Frankiales</taxon>
        <taxon>Frankiaceae</taxon>
        <taxon>Pseudofrankia</taxon>
    </lineage>
</organism>
<feature type="domain" description="Clp R" evidence="2">
    <location>
        <begin position="1"/>
        <end position="77"/>
    </location>
</feature>
<comment type="caution">
    <text evidence="3">The sequence shown here is derived from an EMBL/GenBank/DDBJ whole genome shotgun (WGS) entry which is preliminary data.</text>
</comment>
<dbReference type="Proteomes" id="UP000188929">
    <property type="component" value="Unassembled WGS sequence"/>
</dbReference>
<dbReference type="RefSeq" id="WP_076820408.1">
    <property type="nucleotide sequence ID" value="NZ_MOMC01000062.1"/>
</dbReference>
<dbReference type="InterPro" id="IPR036628">
    <property type="entry name" value="Clp_N_dom_sf"/>
</dbReference>
<proteinExistence type="predicted"/>
<reference evidence="4" key="1">
    <citation type="submission" date="2016-10" db="EMBL/GenBank/DDBJ databases">
        <title>Frankia sp. NRRL B-16386 Genome sequencing.</title>
        <authorList>
            <person name="Ghodhbane-Gtari F."/>
            <person name="Swanson E."/>
            <person name="Gueddou A."/>
            <person name="Hezbri K."/>
            <person name="Ktari K."/>
            <person name="Nouioui I."/>
            <person name="Morris K."/>
            <person name="Simpson S."/>
            <person name="Abebe-Akele F."/>
            <person name="Thomas K."/>
            <person name="Gtari M."/>
            <person name="Tisa L.S."/>
        </authorList>
    </citation>
    <scope>NUCLEOTIDE SEQUENCE [LARGE SCALE GENOMIC DNA]</scope>
    <source>
        <strain evidence="4">NRRL B-16386</strain>
    </source>
</reference>
<evidence type="ECO:0000313" key="4">
    <source>
        <dbReference type="Proteomes" id="UP000188929"/>
    </source>
</evidence>
<evidence type="ECO:0000259" key="2">
    <source>
        <dbReference type="PROSITE" id="PS51903"/>
    </source>
</evidence>
<dbReference type="OrthoDB" id="3214672at2"/>
<protein>
    <recommendedName>
        <fullName evidence="2">Clp R domain-containing protein</fullName>
    </recommendedName>
</protein>
<dbReference type="Gene3D" id="1.10.1780.10">
    <property type="entry name" value="Clp, N-terminal domain"/>
    <property type="match status" value="2"/>
</dbReference>
<dbReference type="SUPFAM" id="SSF81923">
    <property type="entry name" value="Double Clp-N motif"/>
    <property type="match status" value="1"/>
</dbReference>
<dbReference type="AlphaFoldDB" id="A0A1V2I449"/>
<dbReference type="STRING" id="1834516.BL253_28135"/>
<name>A0A1V2I449_9ACTN</name>